<dbReference type="Gene3D" id="1.20.1440.20">
    <property type="entry name" value="LemA-like domain"/>
    <property type="match status" value="1"/>
</dbReference>
<evidence type="ECO:0000256" key="6">
    <source>
        <dbReference type="SAM" id="Coils"/>
    </source>
</evidence>
<dbReference type="InterPro" id="IPR023353">
    <property type="entry name" value="LemA-like_dom_sf"/>
</dbReference>
<dbReference type="PANTHER" id="PTHR34478:SF1">
    <property type="entry name" value="PROTEIN LEMA"/>
    <property type="match status" value="1"/>
</dbReference>
<sequence length="192" mass="21497">MSTGGIIAIVVVVVIILIIAVIAGSYNGLVKLNERVNEAWSDITVQLKYRADLIPNVVETVKGYAKHEKETFQMVTEARSAVMGAKTVKQVAEAEKEMQGALGRIFAIAEAYPELKANENFKTLQTQLQDVEDKIQAARRFYNAGAKELNTKIMTFPTNLINNMVGHFKKRDYFEVEESEKAKIEKAPEVKF</sequence>
<evidence type="ECO:0000313" key="8">
    <source>
        <dbReference type="EMBL" id="RYC75101.1"/>
    </source>
</evidence>
<keyword evidence="5 7" id="KW-0472">Membrane</keyword>
<feature type="transmembrane region" description="Helical" evidence="7">
    <location>
        <begin position="6"/>
        <end position="26"/>
    </location>
</feature>
<keyword evidence="9" id="KW-1185">Reference proteome</keyword>
<evidence type="ECO:0000256" key="7">
    <source>
        <dbReference type="SAM" id="Phobius"/>
    </source>
</evidence>
<comment type="caution">
    <text evidence="8">The sequence shown here is derived from an EMBL/GenBank/DDBJ whole genome shotgun (WGS) entry which is preliminary data.</text>
</comment>
<dbReference type="EMBL" id="PRLM01000001">
    <property type="protein sequence ID" value="RYC75101.1"/>
    <property type="molecule type" value="Genomic_DNA"/>
</dbReference>
<feature type="coiled-coil region" evidence="6">
    <location>
        <begin position="114"/>
        <end position="141"/>
    </location>
</feature>
<dbReference type="InterPro" id="IPR007156">
    <property type="entry name" value="MamQ_LemA"/>
</dbReference>
<keyword evidence="4 7" id="KW-1133">Transmembrane helix</keyword>
<comment type="subcellular location">
    <subcellularLocation>
        <location evidence="1">Membrane</location>
        <topology evidence="1">Single-pass membrane protein</topology>
    </subcellularLocation>
</comment>
<organism evidence="8 9">
    <name type="scientific">Candidatus Nanosyncoccus alces</name>
    <dbReference type="NCBI Taxonomy" id="2171997"/>
    <lineage>
        <taxon>Bacteria</taxon>
        <taxon>Candidatus Saccharimonadota</taxon>
        <taxon>Candidatus Nanosyncoccalia</taxon>
        <taxon>Candidatus Nanosyncoccales</taxon>
        <taxon>Candidatus Nanosyncoccaceae</taxon>
        <taxon>Candidatus Nanosyncoccus</taxon>
    </lineage>
</organism>
<dbReference type="Proteomes" id="UP001191019">
    <property type="component" value="Unassembled WGS sequence"/>
</dbReference>
<dbReference type="SUPFAM" id="SSF140478">
    <property type="entry name" value="LemA-like"/>
    <property type="match status" value="1"/>
</dbReference>
<name>A0ABY0FMG1_9BACT</name>
<keyword evidence="3 7" id="KW-0812">Transmembrane</keyword>
<evidence type="ECO:0000256" key="4">
    <source>
        <dbReference type="ARBA" id="ARBA00022989"/>
    </source>
</evidence>
<dbReference type="PANTHER" id="PTHR34478">
    <property type="entry name" value="PROTEIN LEMA"/>
    <property type="match status" value="1"/>
</dbReference>
<accession>A0ABY0FMG1</accession>
<evidence type="ECO:0000256" key="3">
    <source>
        <dbReference type="ARBA" id="ARBA00022692"/>
    </source>
</evidence>
<reference evidence="8 9" key="1">
    <citation type="journal article" date="2018" name="bioRxiv">
        <title>Evidence of independent acquisition and adaption of ultra-small bacteria to human hosts across the highly diverse yet reduced genomes of the phylum Saccharibacteria.</title>
        <authorList>
            <person name="McLean J.S."/>
            <person name="Bor B."/>
            <person name="To T.T."/>
            <person name="Liu Q."/>
            <person name="Kearns K.A."/>
            <person name="Solden L.M."/>
            <person name="Wrighton K.C."/>
            <person name="He X."/>
            <person name="Shi W."/>
        </authorList>
    </citation>
    <scope>NUCLEOTIDE SEQUENCE [LARGE SCALE GENOMIC DNA]</scope>
    <source>
        <strain evidence="8 9">TM7_G3_2_Rum_HOT_351B</strain>
    </source>
</reference>
<dbReference type="Pfam" id="PF04011">
    <property type="entry name" value="LemA"/>
    <property type="match status" value="1"/>
</dbReference>
<reference evidence="8 9" key="2">
    <citation type="journal article" date="2020" name="Cell Rep.">
        <title>Acquisition and Adaptation of Ultra-small Parasitic Reduced Genome Bacteria to Mammalian Hosts.</title>
        <authorList>
            <person name="McLean J.S."/>
            <person name="Bor B."/>
            <person name="Kerns K.A."/>
            <person name="Liu Q."/>
            <person name="To T.T."/>
            <person name="Solden L."/>
            <person name="Hendrickson E.L."/>
            <person name="Wrighton K."/>
            <person name="Shi W."/>
            <person name="He X."/>
        </authorList>
    </citation>
    <scope>NUCLEOTIDE SEQUENCE [LARGE SCALE GENOMIC DNA]</scope>
    <source>
        <strain evidence="8 9">TM7_G3_2_Rum_HOT_351B</strain>
    </source>
</reference>
<dbReference type="RefSeq" id="WP_129734226.1">
    <property type="nucleotide sequence ID" value="NZ_PRLM01000001.1"/>
</dbReference>
<evidence type="ECO:0000313" key="9">
    <source>
        <dbReference type="Proteomes" id="UP001191019"/>
    </source>
</evidence>
<evidence type="ECO:0000256" key="5">
    <source>
        <dbReference type="ARBA" id="ARBA00023136"/>
    </source>
</evidence>
<proteinExistence type="inferred from homology"/>
<protein>
    <recommendedName>
        <fullName evidence="10">LemA family protein</fullName>
    </recommendedName>
</protein>
<evidence type="ECO:0000256" key="2">
    <source>
        <dbReference type="ARBA" id="ARBA00008854"/>
    </source>
</evidence>
<evidence type="ECO:0008006" key="10">
    <source>
        <dbReference type="Google" id="ProtNLM"/>
    </source>
</evidence>
<comment type="similarity">
    <text evidence="2">Belongs to the LemA family.</text>
</comment>
<gene>
    <name evidence="8" type="ORF">G3RUM_00036</name>
</gene>
<keyword evidence="6" id="KW-0175">Coiled coil</keyword>
<evidence type="ECO:0000256" key="1">
    <source>
        <dbReference type="ARBA" id="ARBA00004167"/>
    </source>
</evidence>